<evidence type="ECO:0008006" key="3">
    <source>
        <dbReference type="Google" id="ProtNLM"/>
    </source>
</evidence>
<keyword evidence="2" id="KW-1185">Reference proteome</keyword>
<gene>
    <name evidence="1" type="ORF">ACG00Y_19925</name>
</gene>
<dbReference type="Proteomes" id="UP001606210">
    <property type="component" value="Unassembled WGS sequence"/>
</dbReference>
<comment type="caution">
    <text evidence="1">The sequence shown here is derived from an EMBL/GenBank/DDBJ whole genome shotgun (WGS) entry which is preliminary data.</text>
</comment>
<accession>A0ABW7F6E8</accession>
<sequence length="404" mass="44882">MSFLDRLLGRPTLDNLIRDTTRWLEGQGCTDIQASPERMEIKLTRRGGTHILSLSNLRREYENTPRAQRQALLEKFLSSLLVDDGMPGSYAEARPKIMPVVRSTGGMGIARLSTAGTDAPPGSEAAQRPLVADLVVALVIDLPNSMMYVQERSLTEWGVSWEQALQDAMDNLRCLPEHGGWSEIAPGVWSGAWGDAYESSRLLLPDLIYRLGIHDPVAMAPFRNALLVTSAANAAGIEHIVRIAHDALDGQGRWVSFELLRLQGTTWARLEPSGEVAARQAHMFVRSQAEDYEGQRQVLEGQHEAQNIDLFVASCTLMQKQGGPLTSYSVWSEGVDTLLPQAESIVMLYRDGEETWHTRLAWATVQQHFGQLMERTDLVPVRYRVRQFPDRVALQALAASAGLD</sequence>
<name>A0ABW7F6E8_9BURK</name>
<proteinExistence type="predicted"/>
<evidence type="ECO:0000313" key="2">
    <source>
        <dbReference type="Proteomes" id="UP001606210"/>
    </source>
</evidence>
<dbReference type="RefSeq" id="WP_394481865.1">
    <property type="nucleotide sequence ID" value="NZ_JBIGHV010000007.1"/>
</dbReference>
<evidence type="ECO:0000313" key="1">
    <source>
        <dbReference type="EMBL" id="MFG6432201.1"/>
    </source>
</evidence>
<dbReference type="EMBL" id="JBIGHV010000007">
    <property type="protein sequence ID" value="MFG6432201.1"/>
    <property type="molecule type" value="Genomic_DNA"/>
</dbReference>
<reference evidence="1 2" key="1">
    <citation type="submission" date="2024-08" db="EMBL/GenBank/DDBJ databases">
        <authorList>
            <person name="Lu H."/>
        </authorList>
    </citation>
    <scope>NUCLEOTIDE SEQUENCE [LARGE SCALE GENOMIC DNA]</scope>
    <source>
        <strain evidence="1 2">LYH14W</strain>
    </source>
</reference>
<organism evidence="1 2">
    <name type="scientific">Pelomonas parva</name>
    <dbReference type="NCBI Taxonomy" id="3299032"/>
    <lineage>
        <taxon>Bacteria</taxon>
        <taxon>Pseudomonadati</taxon>
        <taxon>Pseudomonadota</taxon>
        <taxon>Betaproteobacteria</taxon>
        <taxon>Burkholderiales</taxon>
        <taxon>Sphaerotilaceae</taxon>
        <taxon>Roseateles</taxon>
    </lineage>
</organism>
<protein>
    <recommendedName>
        <fullName evidence="3">DUF1444 family protein</fullName>
    </recommendedName>
</protein>